<evidence type="ECO:0000313" key="3">
    <source>
        <dbReference type="EMBL" id="GJE97648.1"/>
    </source>
</evidence>
<gene>
    <name evidence="3" type="ORF">PsYK624_138690</name>
</gene>
<protein>
    <recommendedName>
        <fullName evidence="2">DUF6533 domain-containing protein</fullName>
    </recommendedName>
</protein>
<evidence type="ECO:0000256" key="1">
    <source>
        <dbReference type="SAM" id="Phobius"/>
    </source>
</evidence>
<feature type="transmembrane region" description="Helical" evidence="1">
    <location>
        <begin position="20"/>
        <end position="37"/>
    </location>
</feature>
<reference evidence="3 4" key="1">
    <citation type="submission" date="2021-08" db="EMBL/GenBank/DDBJ databases">
        <title>Draft Genome Sequence of Phanerochaete sordida strain YK-624.</title>
        <authorList>
            <person name="Mori T."/>
            <person name="Dohra H."/>
            <person name="Suzuki T."/>
            <person name="Kawagishi H."/>
            <person name="Hirai H."/>
        </authorList>
    </citation>
    <scope>NUCLEOTIDE SEQUENCE [LARGE SCALE GENOMIC DNA]</scope>
    <source>
        <strain evidence="3 4">YK-624</strain>
    </source>
</reference>
<organism evidence="3 4">
    <name type="scientific">Phanerochaete sordida</name>
    <dbReference type="NCBI Taxonomy" id="48140"/>
    <lineage>
        <taxon>Eukaryota</taxon>
        <taxon>Fungi</taxon>
        <taxon>Dikarya</taxon>
        <taxon>Basidiomycota</taxon>
        <taxon>Agaricomycotina</taxon>
        <taxon>Agaricomycetes</taxon>
        <taxon>Polyporales</taxon>
        <taxon>Phanerochaetaceae</taxon>
        <taxon>Phanerochaete</taxon>
    </lineage>
</organism>
<sequence length="93" mass="10501">MADSQVDYSTFAPSPQQLHITYLYQAAALALLVYNWVLTSHDEIKHIWTGKRRMTSTLLFLGVRYFPLLSSIITVAASGLPQSNKRCIPRTCN</sequence>
<evidence type="ECO:0000259" key="2">
    <source>
        <dbReference type="Pfam" id="PF20151"/>
    </source>
</evidence>
<feature type="transmembrane region" description="Helical" evidence="1">
    <location>
        <begin position="58"/>
        <end position="80"/>
    </location>
</feature>
<dbReference type="Proteomes" id="UP000703269">
    <property type="component" value="Unassembled WGS sequence"/>
</dbReference>
<evidence type="ECO:0000313" key="4">
    <source>
        <dbReference type="Proteomes" id="UP000703269"/>
    </source>
</evidence>
<dbReference type="Pfam" id="PF20151">
    <property type="entry name" value="DUF6533"/>
    <property type="match status" value="1"/>
</dbReference>
<feature type="domain" description="DUF6533" evidence="2">
    <location>
        <begin position="25"/>
        <end position="69"/>
    </location>
</feature>
<keyword evidence="4" id="KW-1185">Reference proteome</keyword>
<dbReference type="AlphaFoldDB" id="A0A9P3LJR2"/>
<name>A0A9P3LJR2_9APHY</name>
<dbReference type="EMBL" id="BPQB01000075">
    <property type="protein sequence ID" value="GJE97648.1"/>
    <property type="molecule type" value="Genomic_DNA"/>
</dbReference>
<keyword evidence="1" id="KW-1133">Transmembrane helix</keyword>
<proteinExistence type="predicted"/>
<keyword evidence="1" id="KW-0812">Transmembrane</keyword>
<accession>A0A9P3LJR2</accession>
<dbReference type="InterPro" id="IPR045340">
    <property type="entry name" value="DUF6533"/>
</dbReference>
<comment type="caution">
    <text evidence="3">The sequence shown here is derived from an EMBL/GenBank/DDBJ whole genome shotgun (WGS) entry which is preliminary data.</text>
</comment>
<keyword evidence="1" id="KW-0472">Membrane</keyword>